<dbReference type="EMBL" id="LAZR01004576">
    <property type="protein sequence ID" value="KKN07396.1"/>
    <property type="molecule type" value="Genomic_DNA"/>
</dbReference>
<accession>A0A0F9Q2D3</accession>
<protein>
    <submittedName>
        <fullName evidence="1">Uncharacterized protein</fullName>
    </submittedName>
</protein>
<comment type="caution">
    <text evidence="1">The sequence shown here is derived from an EMBL/GenBank/DDBJ whole genome shotgun (WGS) entry which is preliminary data.</text>
</comment>
<evidence type="ECO:0000313" key="1">
    <source>
        <dbReference type="EMBL" id="KKN07396.1"/>
    </source>
</evidence>
<feature type="non-terminal residue" evidence="1">
    <location>
        <position position="1"/>
    </location>
</feature>
<organism evidence="1">
    <name type="scientific">marine sediment metagenome</name>
    <dbReference type="NCBI Taxonomy" id="412755"/>
    <lineage>
        <taxon>unclassified sequences</taxon>
        <taxon>metagenomes</taxon>
        <taxon>ecological metagenomes</taxon>
    </lineage>
</organism>
<gene>
    <name evidence="1" type="ORF">LCGC14_1067660</name>
</gene>
<proteinExistence type="predicted"/>
<reference evidence="1" key="1">
    <citation type="journal article" date="2015" name="Nature">
        <title>Complex archaea that bridge the gap between prokaryotes and eukaryotes.</title>
        <authorList>
            <person name="Spang A."/>
            <person name="Saw J.H."/>
            <person name="Jorgensen S.L."/>
            <person name="Zaremba-Niedzwiedzka K."/>
            <person name="Martijn J."/>
            <person name="Lind A.E."/>
            <person name="van Eijk R."/>
            <person name="Schleper C."/>
            <person name="Guy L."/>
            <person name="Ettema T.J."/>
        </authorList>
    </citation>
    <scope>NUCLEOTIDE SEQUENCE</scope>
</reference>
<dbReference type="AlphaFoldDB" id="A0A0F9Q2D3"/>
<sequence>YQAYDDGRKLTIGEENEMRTRLEMSQVHGVEIRDKFQNWFNKQFADGIAEYNKQVEDRGTFAETVSKPEGEEYEVHVLEFDWNYEHKKDECSSKEHALERLTKWQKTFYWADFSNIKIYKEIRYRTKIEEVEDRIMKKEIIIKSDSIETIEDLAKVSGTFAAEMKLKRKKKK</sequence>
<name>A0A0F9Q2D3_9ZZZZ</name>